<dbReference type="Gene3D" id="1.10.357.10">
    <property type="entry name" value="Tetracycline Repressor, domain 2"/>
    <property type="match status" value="1"/>
</dbReference>
<dbReference type="PANTHER" id="PTHR30055">
    <property type="entry name" value="HTH-TYPE TRANSCRIPTIONAL REGULATOR RUTR"/>
    <property type="match status" value="1"/>
</dbReference>
<dbReference type="Pfam" id="PF00440">
    <property type="entry name" value="TetR_N"/>
    <property type="match status" value="1"/>
</dbReference>
<evidence type="ECO:0000259" key="3">
    <source>
        <dbReference type="PROSITE" id="PS50977"/>
    </source>
</evidence>
<reference evidence="4 5" key="1">
    <citation type="submission" date="2017-10" db="EMBL/GenBank/DDBJ databases">
        <title>Sequencing the genomes of 1000 actinobacteria strains.</title>
        <authorList>
            <person name="Klenk H.-P."/>
        </authorList>
    </citation>
    <scope>NUCLEOTIDE SEQUENCE [LARGE SCALE GENOMIC DNA]</scope>
    <source>
        <strain evidence="4 5">DSM 21798</strain>
    </source>
</reference>
<feature type="DNA-binding region" description="H-T-H motif" evidence="2">
    <location>
        <begin position="31"/>
        <end position="50"/>
    </location>
</feature>
<evidence type="ECO:0000256" key="2">
    <source>
        <dbReference type="PROSITE-ProRule" id="PRU00335"/>
    </source>
</evidence>
<dbReference type="InterPro" id="IPR009057">
    <property type="entry name" value="Homeodomain-like_sf"/>
</dbReference>
<dbReference type="SUPFAM" id="SSF48498">
    <property type="entry name" value="Tetracyclin repressor-like, C-terminal domain"/>
    <property type="match status" value="1"/>
</dbReference>
<dbReference type="Proteomes" id="UP000221369">
    <property type="component" value="Unassembled WGS sequence"/>
</dbReference>
<dbReference type="RefSeq" id="WP_169923400.1">
    <property type="nucleotide sequence ID" value="NZ_PDJE01000001.1"/>
</dbReference>
<dbReference type="GO" id="GO:0003700">
    <property type="term" value="F:DNA-binding transcription factor activity"/>
    <property type="evidence" value="ECO:0007669"/>
    <property type="project" value="TreeGrafter"/>
</dbReference>
<dbReference type="PRINTS" id="PR00455">
    <property type="entry name" value="HTHTETR"/>
</dbReference>
<dbReference type="SUPFAM" id="SSF46689">
    <property type="entry name" value="Homeodomain-like"/>
    <property type="match status" value="1"/>
</dbReference>
<evidence type="ECO:0000313" key="4">
    <source>
        <dbReference type="EMBL" id="PFG30270.1"/>
    </source>
</evidence>
<dbReference type="InterPro" id="IPR001647">
    <property type="entry name" value="HTH_TetR"/>
</dbReference>
<sequence length="192" mass="20696">MTSAERGQSARAKLLRAASELIGEVGWNAVSTRLLAQRAGVRSGLVHYHFDSLHDVLRRAAIREMELARDHATAEFSEHPENASPVGAMLAELAEYDGTDPSSRVVIEAYLASTRDAVLRQQMQQLMTGFRSAVSASFARSGHRDPDAAAVVVLAVLDGLILHKGLDPEIPIDDAVALVEAAVMTAEKGREE</sequence>
<dbReference type="GO" id="GO:0000976">
    <property type="term" value="F:transcription cis-regulatory region binding"/>
    <property type="evidence" value="ECO:0007669"/>
    <property type="project" value="TreeGrafter"/>
</dbReference>
<keyword evidence="5" id="KW-1185">Reference proteome</keyword>
<dbReference type="Pfam" id="PF17940">
    <property type="entry name" value="TetR_C_31"/>
    <property type="match status" value="1"/>
</dbReference>
<dbReference type="InterPro" id="IPR041583">
    <property type="entry name" value="TetR_C_31"/>
</dbReference>
<protein>
    <submittedName>
        <fullName evidence="4">TetR family transcriptional regulator</fullName>
    </submittedName>
</protein>
<keyword evidence="1 2" id="KW-0238">DNA-binding</keyword>
<dbReference type="InterPro" id="IPR036271">
    <property type="entry name" value="Tet_transcr_reg_TetR-rel_C_sf"/>
</dbReference>
<dbReference type="EMBL" id="PDJE01000001">
    <property type="protein sequence ID" value="PFG30270.1"/>
    <property type="molecule type" value="Genomic_DNA"/>
</dbReference>
<dbReference type="PROSITE" id="PS50977">
    <property type="entry name" value="HTH_TETR_2"/>
    <property type="match status" value="1"/>
</dbReference>
<accession>A0A2A9DWF3</accession>
<gene>
    <name evidence="4" type="ORF">ATJ78_1198</name>
</gene>
<organism evidence="4 5">
    <name type="scientific">Paramicrobacterium agarici</name>
    <dbReference type="NCBI Taxonomy" id="630514"/>
    <lineage>
        <taxon>Bacteria</taxon>
        <taxon>Bacillati</taxon>
        <taxon>Actinomycetota</taxon>
        <taxon>Actinomycetes</taxon>
        <taxon>Micrococcales</taxon>
        <taxon>Microbacteriaceae</taxon>
        <taxon>Paramicrobacterium</taxon>
    </lineage>
</organism>
<proteinExistence type="predicted"/>
<name>A0A2A9DWF3_9MICO</name>
<dbReference type="PANTHER" id="PTHR30055:SF231">
    <property type="entry name" value="TRANSCRIPTIONAL REGULATORY PROTEIN (PROBABLY DEOR-FAMILY)-RELATED"/>
    <property type="match status" value="1"/>
</dbReference>
<dbReference type="InterPro" id="IPR050109">
    <property type="entry name" value="HTH-type_TetR-like_transc_reg"/>
</dbReference>
<evidence type="ECO:0000313" key="5">
    <source>
        <dbReference type="Proteomes" id="UP000221369"/>
    </source>
</evidence>
<comment type="caution">
    <text evidence="4">The sequence shown here is derived from an EMBL/GenBank/DDBJ whole genome shotgun (WGS) entry which is preliminary data.</text>
</comment>
<dbReference type="AlphaFoldDB" id="A0A2A9DWF3"/>
<feature type="domain" description="HTH tetR-type" evidence="3">
    <location>
        <begin position="8"/>
        <end position="68"/>
    </location>
</feature>
<evidence type="ECO:0000256" key="1">
    <source>
        <dbReference type="ARBA" id="ARBA00023125"/>
    </source>
</evidence>